<comment type="subcellular location">
    <subcellularLocation>
        <location evidence="1">Cell membrane</location>
    </subcellularLocation>
</comment>
<evidence type="ECO:0000256" key="7">
    <source>
        <dbReference type="ARBA" id="ARBA00023180"/>
    </source>
</evidence>
<evidence type="ECO:0000259" key="10">
    <source>
        <dbReference type="PROSITE" id="PS50835"/>
    </source>
</evidence>
<dbReference type="Ensembl" id="ENSSTUT00000108800.1">
    <property type="protein sequence ID" value="ENSSTUP00000101429.1"/>
    <property type="gene ID" value="ENSSTUG00000045383.1"/>
</dbReference>
<keyword evidence="3 9" id="KW-0732">Signal</keyword>
<dbReference type="Pfam" id="PF07686">
    <property type="entry name" value="V-set"/>
    <property type="match status" value="2"/>
</dbReference>
<keyword evidence="5 8" id="KW-0472">Membrane</keyword>
<keyword evidence="8" id="KW-0812">Transmembrane</keyword>
<dbReference type="GO" id="GO:0005886">
    <property type="term" value="C:plasma membrane"/>
    <property type="evidence" value="ECO:0007669"/>
    <property type="project" value="UniProtKB-SubCell"/>
</dbReference>
<dbReference type="GO" id="GO:0009617">
    <property type="term" value="P:response to bacterium"/>
    <property type="evidence" value="ECO:0007669"/>
    <property type="project" value="TreeGrafter"/>
</dbReference>
<dbReference type="GO" id="GO:0002376">
    <property type="term" value="P:immune system process"/>
    <property type="evidence" value="ECO:0007669"/>
    <property type="project" value="UniProtKB-KW"/>
</dbReference>
<dbReference type="Proteomes" id="UP000472277">
    <property type="component" value="Chromosome 8"/>
</dbReference>
<dbReference type="InterPro" id="IPR052051">
    <property type="entry name" value="TCR_complex_component"/>
</dbReference>
<keyword evidence="6" id="KW-1015">Disulfide bond</keyword>
<feature type="transmembrane region" description="Helical" evidence="8">
    <location>
        <begin position="324"/>
        <end position="346"/>
    </location>
</feature>
<dbReference type="PANTHER" id="PTHR19433">
    <property type="entry name" value="T-CELL RECEPTOR ALPHA CHAIN V REGION-RELATED"/>
    <property type="match status" value="1"/>
</dbReference>
<evidence type="ECO:0000256" key="8">
    <source>
        <dbReference type="SAM" id="Phobius"/>
    </source>
</evidence>
<feature type="domain" description="Ig-like" evidence="10">
    <location>
        <begin position="200"/>
        <end position="308"/>
    </location>
</feature>
<accession>A0A674E0V0</accession>
<dbReference type="SMART" id="SM00406">
    <property type="entry name" value="IGv"/>
    <property type="match status" value="2"/>
</dbReference>
<evidence type="ECO:0000256" key="4">
    <source>
        <dbReference type="ARBA" id="ARBA00022859"/>
    </source>
</evidence>
<keyword evidence="12" id="KW-1185">Reference proteome</keyword>
<organism evidence="11 12">
    <name type="scientific">Salmo trutta</name>
    <name type="common">Brown trout</name>
    <dbReference type="NCBI Taxonomy" id="8032"/>
    <lineage>
        <taxon>Eukaryota</taxon>
        <taxon>Metazoa</taxon>
        <taxon>Chordata</taxon>
        <taxon>Craniata</taxon>
        <taxon>Vertebrata</taxon>
        <taxon>Euteleostomi</taxon>
        <taxon>Actinopterygii</taxon>
        <taxon>Neopterygii</taxon>
        <taxon>Teleostei</taxon>
        <taxon>Protacanthopterygii</taxon>
        <taxon>Salmoniformes</taxon>
        <taxon>Salmonidae</taxon>
        <taxon>Salmoninae</taxon>
        <taxon>Salmo</taxon>
    </lineage>
</organism>
<evidence type="ECO:0000256" key="3">
    <source>
        <dbReference type="ARBA" id="ARBA00022729"/>
    </source>
</evidence>
<reference evidence="11" key="1">
    <citation type="submission" date="2025-08" db="UniProtKB">
        <authorList>
            <consortium name="Ensembl"/>
        </authorList>
    </citation>
    <scope>IDENTIFICATION</scope>
</reference>
<evidence type="ECO:0000256" key="1">
    <source>
        <dbReference type="ARBA" id="ARBA00004236"/>
    </source>
</evidence>
<dbReference type="SMART" id="SM00409">
    <property type="entry name" value="IG"/>
    <property type="match status" value="2"/>
</dbReference>
<dbReference type="Gene3D" id="2.60.40.10">
    <property type="entry name" value="Immunoglobulins"/>
    <property type="match status" value="2"/>
</dbReference>
<dbReference type="CDD" id="cd00099">
    <property type="entry name" value="IgV"/>
    <property type="match status" value="1"/>
</dbReference>
<gene>
    <name evidence="11" type="primary">LOC115198331</name>
</gene>
<keyword evidence="4" id="KW-0391">Immunity</keyword>
<feature type="domain" description="Ig-like" evidence="10">
    <location>
        <begin position="95"/>
        <end position="174"/>
    </location>
</feature>
<dbReference type="InterPro" id="IPR036179">
    <property type="entry name" value="Ig-like_dom_sf"/>
</dbReference>
<evidence type="ECO:0000256" key="5">
    <source>
        <dbReference type="ARBA" id="ARBA00023136"/>
    </source>
</evidence>
<protein>
    <submittedName>
        <fullName evidence="11">Uncharacterized LOC115198319</fullName>
    </submittedName>
</protein>
<feature type="signal peptide" evidence="9">
    <location>
        <begin position="1"/>
        <end position="22"/>
    </location>
</feature>
<dbReference type="AlphaFoldDB" id="A0A674E0V0"/>
<keyword evidence="8" id="KW-1133">Transmembrane helix</keyword>
<dbReference type="InterPro" id="IPR003599">
    <property type="entry name" value="Ig_sub"/>
</dbReference>
<evidence type="ECO:0000256" key="9">
    <source>
        <dbReference type="SAM" id="SignalP"/>
    </source>
</evidence>
<dbReference type="GeneTree" id="ENSGT00940000162676"/>
<reference evidence="11" key="2">
    <citation type="submission" date="2025-09" db="UniProtKB">
        <authorList>
            <consortium name="Ensembl"/>
        </authorList>
    </citation>
    <scope>IDENTIFICATION</scope>
</reference>
<dbReference type="PANTHER" id="PTHR19433:SF133">
    <property type="entry name" value="IMMUNE-TYPE RECEPTOR 5 PRECURSOR-RELATED"/>
    <property type="match status" value="1"/>
</dbReference>
<name>A0A674E0V0_SALTR</name>
<dbReference type="InterPro" id="IPR013106">
    <property type="entry name" value="Ig_V-set"/>
</dbReference>
<dbReference type="PROSITE" id="PS50835">
    <property type="entry name" value="IG_LIKE"/>
    <property type="match status" value="2"/>
</dbReference>
<dbReference type="InterPro" id="IPR013783">
    <property type="entry name" value="Ig-like_fold"/>
</dbReference>
<dbReference type="InterPro" id="IPR007110">
    <property type="entry name" value="Ig-like_dom"/>
</dbReference>
<evidence type="ECO:0000256" key="2">
    <source>
        <dbReference type="ARBA" id="ARBA00022475"/>
    </source>
</evidence>
<dbReference type="SUPFAM" id="SSF48726">
    <property type="entry name" value="Immunoglobulin"/>
    <property type="match status" value="2"/>
</dbReference>
<feature type="chain" id="PRO_5025379557" evidence="9">
    <location>
        <begin position="23"/>
        <end position="411"/>
    </location>
</feature>
<evidence type="ECO:0000256" key="6">
    <source>
        <dbReference type="ARBA" id="ARBA00023157"/>
    </source>
</evidence>
<keyword evidence="7" id="KW-0325">Glycoprotein</keyword>
<sequence>MTPSKRITLCLIFPLLVEMGKSNFYISLLMRCPPLILMHEISHVILYRHFEYSKLYLGYVTENILCCSCFLIDVVAGNESSSILQDSGFISANVGDAVTVHCFYEGHMDMHFSWYKQPLGDKLQLFSTVFKIDRNATFYHEFKDNPRFSVENGQEKNHLRISDMQLSDSATYYCGSSYGNKVEFGEGAILIVKGSGSRNMTVLQQPVSESVQPGDSVSLNCTIHTETCVGEHSVYWFRRGSGESHPGIIYSHGNRSDQCEKSTEAGSPTQSCVYNLPKRNLSHSDAGTYYCAVASCGEILFGNGTKLNIQVPEHDSPFDLSPTVLALVVSNIVLGIVTLLLVWALCKTLNRDSRGRTDVPTSQGNQNQDSDVLNYAAVSFTPKNNSSSRRVREKTSREDAVYSDVIYLQQQ</sequence>
<proteinExistence type="predicted"/>
<evidence type="ECO:0000313" key="11">
    <source>
        <dbReference type="Ensembl" id="ENSSTUP00000101429.1"/>
    </source>
</evidence>
<evidence type="ECO:0000313" key="12">
    <source>
        <dbReference type="Proteomes" id="UP000472277"/>
    </source>
</evidence>
<keyword evidence="2" id="KW-1003">Cell membrane</keyword>